<dbReference type="EMBL" id="CP031417">
    <property type="protein sequence ID" value="AXK81205.1"/>
    <property type="molecule type" value="Genomic_DNA"/>
</dbReference>
<proteinExistence type="inferred from homology"/>
<feature type="transmembrane region" description="Helical" evidence="17">
    <location>
        <begin position="46"/>
        <end position="65"/>
    </location>
</feature>
<evidence type="ECO:0000313" key="22">
    <source>
        <dbReference type="Proteomes" id="UP000254889"/>
    </source>
</evidence>
<feature type="coiled-coil region" evidence="16">
    <location>
        <begin position="313"/>
        <end position="361"/>
    </location>
</feature>
<dbReference type="SUPFAM" id="SSF52540">
    <property type="entry name" value="P-loop containing nucleoside triphosphate hydrolases"/>
    <property type="match status" value="1"/>
</dbReference>
<evidence type="ECO:0000256" key="9">
    <source>
        <dbReference type="ARBA" id="ARBA00022741"/>
    </source>
</evidence>
<keyword evidence="14" id="KW-0829">Tyrosine-protein kinase</keyword>
<dbReference type="NCBIfam" id="TIGR01005">
    <property type="entry name" value="eps_transp_fam"/>
    <property type="match status" value="1"/>
</dbReference>
<keyword evidence="6" id="KW-0997">Cell inner membrane</keyword>
<dbReference type="Gene3D" id="3.40.50.300">
    <property type="entry name" value="P-loop containing nucleotide triphosphate hydrolases"/>
    <property type="match status" value="1"/>
</dbReference>
<evidence type="ECO:0000256" key="4">
    <source>
        <dbReference type="ARBA" id="ARBA00011903"/>
    </source>
</evidence>
<dbReference type="Pfam" id="PF13614">
    <property type="entry name" value="AAA_31"/>
    <property type="match status" value="1"/>
</dbReference>
<keyword evidence="8 17" id="KW-0812">Transmembrane</keyword>
<evidence type="ECO:0000256" key="10">
    <source>
        <dbReference type="ARBA" id="ARBA00022777"/>
    </source>
</evidence>
<comment type="subcellular location">
    <subcellularLocation>
        <location evidence="1">Cell inner membrane</location>
        <topology evidence="1">Multi-pass membrane protein</topology>
    </subcellularLocation>
</comment>
<reference evidence="21 22" key="1">
    <citation type="submission" date="2018-07" db="EMBL/GenBank/DDBJ databases">
        <authorList>
            <person name="Quirk P.G."/>
            <person name="Krulwich T.A."/>
        </authorList>
    </citation>
    <scope>NUCLEOTIDE SEQUENCE [LARGE SCALE GENOMIC DNA]</scope>
    <source>
        <strain evidence="21 22">CC-BB4</strain>
    </source>
</reference>
<evidence type="ECO:0000313" key="21">
    <source>
        <dbReference type="EMBL" id="AXK81205.1"/>
    </source>
</evidence>
<comment type="similarity">
    <text evidence="2">Belongs to the CpsD/CapB family.</text>
</comment>
<evidence type="ECO:0000256" key="12">
    <source>
        <dbReference type="ARBA" id="ARBA00022989"/>
    </source>
</evidence>
<keyword evidence="7" id="KW-0808">Transferase</keyword>
<feature type="domain" description="Polysaccharide chain length determinant N-terminal" evidence="18">
    <location>
        <begin position="31"/>
        <end position="125"/>
    </location>
</feature>
<dbReference type="InterPro" id="IPR032807">
    <property type="entry name" value="GNVR"/>
</dbReference>
<evidence type="ECO:0000256" key="11">
    <source>
        <dbReference type="ARBA" id="ARBA00022840"/>
    </source>
</evidence>
<evidence type="ECO:0000256" key="6">
    <source>
        <dbReference type="ARBA" id="ARBA00022519"/>
    </source>
</evidence>
<protein>
    <recommendedName>
        <fullName evidence="4">non-specific protein-tyrosine kinase</fullName>
        <ecNumber evidence="4">2.7.10.2</ecNumber>
    </recommendedName>
</protein>
<organism evidence="21 22">
    <name type="scientific">Pseudolabrys taiwanensis</name>
    <dbReference type="NCBI Taxonomy" id="331696"/>
    <lineage>
        <taxon>Bacteria</taxon>
        <taxon>Pseudomonadati</taxon>
        <taxon>Pseudomonadota</taxon>
        <taxon>Alphaproteobacteria</taxon>
        <taxon>Hyphomicrobiales</taxon>
        <taxon>Xanthobacteraceae</taxon>
        <taxon>Pseudolabrys</taxon>
    </lineage>
</organism>
<evidence type="ECO:0000256" key="2">
    <source>
        <dbReference type="ARBA" id="ARBA00007316"/>
    </source>
</evidence>
<feature type="domain" description="AAA" evidence="19">
    <location>
        <begin position="577"/>
        <end position="736"/>
    </location>
</feature>
<dbReference type="PANTHER" id="PTHR32309">
    <property type="entry name" value="TYROSINE-PROTEIN KINASE"/>
    <property type="match status" value="1"/>
</dbReference>
<sequence length="777" mass="85692">MLQPAFDYDPRKLPVVEAQQVYAPHAEATRTVDLREMVRILRRRRWIILGTIGVLVGAAAVYLMAATPLYMATATVLIDPHRSQVANTSDTAPAPSNFGTDDAMIESQVLLIQSVAVLSRVVDTLNLVNDPECAPRPGLFDPIRNLLRSEPATNGRSPEEIAKANTIDALKQKLKVTREGTTFVIDIDASAENPERAAQIANTVADSYFYEQVQSRYNTNKIAASWLNKQLDELKARVLASDKAVAEFRASNDLVTTQGQTVNDQQLFDLNNKLIEAHVQTAEAKAKFEQVEAIAKNKGDPGTLDQALASDVIKQLRSQYAEIAKNVADVSSKYGPQHPLVVNAKAQLREAQRLIDQEVGRILENTRETYRVAQSREQALKNSLGQLQSTSNNSSQAQVRLRELQREADANRTLYESFLARYKQTTAQESLELPDSRVVARADVPIRPSFPKKGLILALAFMLGAGLGVVLAFIADFLDRRVKSPRQAEDITGRPNLAAVPLVGTRELARRAHRGRQALDDYDPEKSPMLPPLMQPPLMRYAVEEPTSLFAEAVRAVRLAVQRTGGGRHGNLVMVSSSVDGEGKTTLAANLALSLAAVGMRTIIVDGDLRNPELSRSLCPKAKVGVVEVASRKASLEQAVLFDQATGLALLPAPPRRRETAFINEFVFSGSMRSLLGHLRTQFDVVVVDSPPLVPLVDSRALAEQADRIVLAIRWDATPQEVVAQALDTLAPVYERVIGTVLTRVDLRRLRFYDYYRSSSYMEPYSYLGQPRVELTP</sequence>
<keyword evidence="11" id="KW-0067">ATP-binding</keyword>
<dbReference type="EC" id="2.7.10.2" evidence="4"/>
<evidence type="ECO:0000256" key="8">
    <source>
        <dbReference type="ARBA" id="ARBA00022692"/>
    </source>
</evidence>
<dbReference type="Pfam" id="PF13807">
    <property type="entry name" value="GNVR"/>
    <property type="match status" value="1"/>
</dbReference>
<evidence type="ECO:0000256" key="3">
    <source>
        <dbReference type="ARBA" id="ARBA00008883"/>
    </source>
</evidence>
<dbReference type="PANTHER" id="PTHR32309:SF13">
    <property type="entry name" value="FERRIC ENTEROBACTIN TRANSPORT PROTEIN FEPE"/>
    <property type="match status" value="1"/>
</dbReference>
<dbReference type="InterPro" id="IPR050445">
    <property type="entry name" value="Bact_polysacc_biosynth/exp"/>
</dbReference>
<comment type="catalytic activity">
    <reaction evidence="15">
        <text>L-tyrosyl-[protein] + ATP = O-phospho-L-tyrosyl-[protein] + ADP + H(+)</text>
        <dbReference type="Rhea" id="RHEA:10596"/>
        <dbReference type="Rhea" id="RHEA-COMP:10136"/>
        <dbReference type="Rhea" id="RHEA-COMP:20101"/>
        <dbReference type="ChEBI" id="CHEBI:15378"/>
        <dbReference type="ChEBI" id="CHEBI:30616"/>
        <dbReference type="ChEBI" id="CHEBI:46858"/>
        <dbReference type="ChEBI" id="CHEBI:61978"/>
        <dbReference type="ChEBI" id="CHEBI:456216"/>
        <dbReference type="EC" id="2.7.10.2"/>
    </reaction>
</comment>
<evidence type="ECO:0000256" key="14">
    <source>
        <dbReference type="ARBA" id="ARBA00023137"/>
    </source>
</evidence>
<evidence type="ECO:0000256" key="7">
    <source>
        <dbReference type="ARBA" id="ARBA00022679"/>
    </source>
</evidence>
<evidence type="ECO:0000256" key="5">
    <source>
        <dbReference type="ARBA" id="ARBA00022475"/>
    </source>
</evidence>
<gene>
    <name evidence="21" type="ORF">DW352_12185</name>
</gene>
<evidence type="ECO:0000259" key="20">
    <source>
        <dbReference type="Pfam" id="PF13807"/>
    </source>
</evidence>
<comment type="similarity">
    <text evidence="3">Belongs to the etk/wzc family.</text>
</comment>
<keyword evidence="12 17" id="KW-1133">Transmembrane helix</keyword>
<dbReference type="InterPro" id="IPR025669">
    <property type="entry name" value="AAA_dom"/>
</dbReference>
<dbReference type="CDD" id="cd05387">
    <property type="entry name" value="BY-kinase"/>
    <property type="match status" value="1"/>
</dbReference>
<evidence type="ECO:0000256" key="15">
    <source>
        <dbReference type="ARBA" id="ARBA00051245"/>
    </source>
</evidence>
<evidence type="ECO:0000256" key="1">
    <source>
        <dbReference type="ARBA" id="ARBA00004429"/>
    </source>
</evidence>
<dbReference type="AlphaFoldDB" id="A0A345ZWA8"/>
<evidence type="ECO:0000256" key="13">
    <source>
        <dbReference type="ARBA" id="ARBA00023136"/>
    </source>
</evidence>
<keyword evidence="9" id="KW-0547">Nucleotide-binding</keyword>
<keyword evidence="5" id="KW-1003">Cell membrane</keyword>
<dbReference type="InterPro" id="IPR003856">
    <property type="entry name" value="LPS_length_determ_N"/>
</dbReference>
<dbReference type="KEGG" id="ptaw:DW352_12185"/>
<keyword evidence="22" id="KW-1185">Reference proteome</keyword>
<keyword evidence="10" id="KW-0418">Kinase</keyword>
<evidence type="ECO:0000256" key="16">
    <source>
        <dbReference type="SAM" id="Coils"/>
    </source>
</evidence>
<evidence type="ECO:0000256" key="17">
    <source>
        <dbReference type="SAM" id="Phobius"/>
    </source>
</evidence>
<dbReference type="Pfam" id="PF02706">
    <property type="entry name" value="Wzz"/>
    <property type="match status" value="1"/>
</dbReference>
<evidence type="ECO:0000259" key="18">
    <source>
        <dbReference type="Pfam" id="PF02706"/>
    </source>
</evidence>
<dbReference type="GO" id="GO:0004713">
    <property type="term" value="F:protein tyrosine kinase activity"/>
    <property type="evidence" value="ECO:0007669"/>
    <property type="project" value="TreeGrafter"/>
</dbReference>
<keyword evidence="13 17" id="KW-0472">Membrane</keyword>
<feature type="transmembrane region" description="Helical" evidence="17">
    <location>
        <begin position="455"/>
        <end position="478"/>
    </location>
</feature>
<evidence type="ECO:0000259" key="19">
    <source>
        <dbReference type="Pfam" id="PF13614"/>
    </source>
</evidence>
<feature type="domain" description="Tyrosine-protein kinase G-rich" evidence="20">
    <location>
        <begin position="398"/>
        <end position="474"/>
    </location>
</feature>
<keyword evidence="16" id="KW-0175">Coiled coil</keyword>
<dbReference type="InterPro" id="IPR005700">
    <property type="entry name" value="EPS_ExoP-like"/>
</dbReference>
<dbReference type="InterPro" id="IPR027417">
    <property type="entry name" value="P-loop_NTPase"/>
</dbReference>
<name>A0A345ZWA8_9HYPH</name>
<accession>A0A345ZWA8</accession>
<dbReference type="InterPro" id="IPR005702">
    <property type="entry name" value="Wzc-like_C"/>
</dbReference>
<dbReference type="Proteomes" id="UP000254889">
    <property type="component" value="Chromosome"/>
</dbReference>
<dbReference type="OrthoDB" id="230260at2"/>
<dbReference type="GO" id="GO:0005886">
    <property type="term" value="C:plasma membrane"/>
    <property type="evidence" value="ECO:0007669"/>
    <property type="project" value="UniProtKB-SubCell"/>
</dbReference>